<evidence type="ECO:0000313" key="1">
    <source>
        <dbReference type="EMBL" id="MFD2099979.1"/>
    </source>
</evidence>
<gene>
    <name evidence="1" type="ORF">ACFSJE_09355</name>
</gene>
<comment type="caution">
    <text evidence="1">The sequence shown here is derived from an EMBL/GenBank/DDBJ whole genome shotgun (WGS) entry which is preliminary data.</text>
</comment>
<protein>
    <submittedName>
        <fullName evidence="1">Uncharacterized protein</fullName>
    </submittedName>
</protein>
<accession>A0ABW4Y1F8</accession>
<keyword evidence="2" id="KW-1185">Reference proteome</keyword>
<reference evidence="2" key="1">
    <citation type="journal article" date="2019" name="Int. J. Syst. Evol. Microbiol.">
        <title>The Global Catalogue of Microorganisms (GCM) 10K type strain sequencing project: providing services to taxonomists for standard genome sequencing and annotation.</title>
        <authorList>
            <consortium name="The Broad Institute Genomics Platform"/>
            <consortium name="The Broad Institute Genome Sequencing Center for Infectious Disease"/>
            <person name="Wu L."/>
            <person name="Ma J."/>
        </authorList>
    </citation>
    <scope>NUCLEOTIDE SEQUENCE [LARGE SCALE GENOMIC DNA]</scope>
    <source>
        <strain evidence="2">JCM 3389</strain>
    </source>
</reference>
<dbReference type="Proteomes" id="UP001597342">
    <property type="component" value="Unassembled WGS sequence"/>
</dbReference>
<evidence type="ECO:0000313" key="2">
    <source>
        <dbReference type="Proteomes" id="UP001597342"/>
    </source>
</evidence>
<dbReference type="RefSeq" id="WP_379830727.1">
    <property type="nucleotide sequence ID" value="NZ_JBHUHU010000003.1"/>
</dbReference>
<proteinExistence type="predicted"/>
<organism evidence="1 2">
    <name type="scientific">Flagellimonas iocasae</name>
    <dbReference type="NCBI Taxonomy" id="2055905"/>
    <lineage>
        <taxon>Bacteria</taxon>
        <taxon>Pseudomonadati</taxon>
        <taxon>Bacteroidota</taxon>
        <taxon>Flavobacteriia</taxon>
        <taxon>Flavobacteriales</taxon>
        <taxon>Flavobacteriaceae</taxon>
        <taxon>Flagellimonas</taxon>
    </lineage>
</organism>
<dbReference type="EMBL" id="JBHUHU010000003">
    <property type="protein sequence ID" value="MFD2099979.1"/>
    <property type="molecule type" value="Genomic_DNA"/>
</dbReference>
<sequence>MKKLTLILFLSFLVFSCKTKEEKQTEDSSPETATEIAEETPAPPLEIGCYAYDANGHKISFEITDVSEMVLGNLDYALKEKDANTGTFAGKLQDSVLIGSYTFASEGMESTREVAFLVKDGQLIEGYGELDETGTAFKNKNDLSFSSSMPLSKTDCDSEM</sequence>
<dbReference type="PROSITE" id="PS51257">
    <property type="entry name" value="PROKAR_LIPOPROTEIN"/>
    <property type="match status" value="1"/>
</dbReference>
<name>A0ABW4Y1F8_9FLAO</name>